<dbReference type="GO" id="GO:0005524">
    <property type="term" value="F:ATP binding"/>
    <property type="evidence" value="ECO:0007669"/>
    <property type="project" value="UniProtKB-UniRule"/>
</dbReference>
<dbReference type="InterPro" id="IPR027417">
    <property type="entry name" value="P-loop_NTPase"/>
</dbReference>
<keyword evidence="3 9" id="KW-0347">Helicase</keyword>
<dbReference type="Pfam" id="PF13361">
    <property type="entry name" value="UvrD_C"/>
    <property type="match status" value="1"/>
</dbReference>
<dbReference type="InterPro" id="IPR014017">
    <property type="entry name" value="DNA_helicase_UvrD-like_C"/>
</dbReference>
<dbReference type="Gene3D" id="1.10.486.10">
    <property type="entry name" value="PCRA, domain 4"/>
    <property type="match status" value="1"/>
</dbReference>
<evidence type="ECO:0000256" key="4">
    <source>
        <dbReference type="ARBA" id="ARBA00022840"/>
    </source>
</evidence>
<dbReference type="RefSeq" id="WP_097440266.1">
    <property type="nucleotide sequence ID" value="NZ_KZ300476.1"/>
</dbReference>
<dbReference type="InterPro" id="IPR003593">
    <property type="entry name" value="AAA+_ATPase"/>
</dbReference>
<evidence type="ECO:0000256" key="7">
    <source>
        <dbReference type="ARBA" id="ARBA00034808"/>
    </source>
</evidence>
<dbReference type="EMBL" id="NBWU01000002">
    <property type="protein sequence ID" value="PCE64987.1"/>
    <property type="molecule type" value="Genomic_DNA"/>
</dbReference>
<dbReference type="OrthoDB" id="9765670at2"/>
<reference evidence="11 12" key="1">
    <citation type="submission" date="2017-04" db="EMBL/GenBank/DDBJ databases">
        <title>A new member of the family Flavobacteriaceae isolated from ascidians.</title>
        <authorList>
            <person name="Chen L."/>
        </authorList>
    </citation>
    <scope>NUCLEOTIDE SEQUENCE [LARGE SCALE GENOMIC DNA]</scope>
    <source>
        <strain evidence="11 12">HQA918</strain>
    </source>
</reference>
<evidence type="ECO:0000256" key="9">
    <source>
        <dbReference type="PROSITE-ProRule" id="PRU00560"/>
    </source>
</evidence>
<feature type="domain" description="UvrD-like helicase ATP-binding" evidence="10">
    <location>
        <begin position="1"/>
        <end position="241"/>
    </location>
</feature>
<keyword evidence="4 9" id="KW-0067">ATP-binding</keyword>
<dbReference type="SUPFAM" id="SSF52540">
    <property type="entry name" value="P-loop containing nucleoside triphosphate hydrolases"/>
    <property type="match status" value="1"/>
</dbReference>
<evidence type="ECO:0000256" key="2">
    <source>
        <dbReference type="ARBA" id="ARBA00022801"/>
    </source>
</evidence>
<keyword evidence="12" id="KW-1185">Reference proteome</keyword>
<feature type="binding site" evidence="9">
    <location>
        <begin position="21"/>
        <end position="28"/>
    </location>
    <ligand>
        <name>ATP</name>
        <dbReference type="ChEBI" id="CHEBI:30616"/>
    </ligand>
</feature>
<dbReference type="Pfam" id="PF00580">
    <property type="entry name" value="UvrD-helicase"/>
    <property type="match status" value="2"/>
</dbReference>
<comment type="catalytic activity">
    <reaction evidence="6">
        <text>Couples ATP hydrolysis with the unwinding of duplex DNA by translocating in the 3'-5' direction.</text>
        <dbReference type="EC" id="5.6.2.4"/>
    </reaction>
</comment>
<evidence type="ECO:0000259" key="10">
    <source>
        <dbReference type="PROSITE" id="PS51198"/>
    </source>
</evidence>
<dbReference type="PROSITE" id="PS51198">
    <property type="entry name" value="UVRD_HELICASE_ATP_BIND"/>
    <property type="match status" value="1"/>
</dbReference>
<evidence type="ECO:0000313" key="11">
    <source>
        <dbReference type="EMBL" id="PCE64987.1"/>
    </source>
</evidence>
<dbReference type="GO" id="GO:0000725">
    <property type="term" value="P:recombinational repair"/>
    <property type="evidence" value="ECO:0007669"/>
    <property type="project" value="TreeGrafter"/>
</dbReference>
<protein>
    <recommendedName>
        <fullName evidence="7">DNA 3'-5' helicase</fullName>
        <ecNumber evidence="7">5.6.2.4</ecNumber>
    </recommendedName>
</protein>
<evidence type="ECO:0000256" key="3">
    <source>
        <dbReference type="ARBA" id="ARBA00022806"/>
    </source>
</evidence>
<keyword evidence="1 9" id="KW-0547">Nucleotide-binding</keyword>
<evidence type="ECO:0000256" key="5">
    <source>
        <dbReference type="ARBA" id="ARBA00023235"/>
    </source>
</evidence>
<dbReference type="InterPro" id="IPR000212">
    <property type="entry name" value="DNA_helicase_UvrD/REP"/>
</dbReference>
<evidence type="ECO:0000256" key="1">
    <source>
        <dbReference type="ARBA" id="ARBA00022741"/>
    </source>
</evidence>
<dbReference type="PANTHER" id="PTHR11070">
    <property type="entry name" value="UVRD / RECB / PCRA DNA HELICASE FAMILY MEMBER"/>
    <property type="match status" value="1"/>
</dbReference>
<dbReference type="Proteomes" id="UP000219559">
    <property type="component" value="Unassembled WGS sequence"/>
</dbReference>
<dbReference type="GO" id="GO:0005829">
    <property type="term" value="C:cytosol"/>
    <property type="evidence" value="ECO:0007669"/>
    <property type="project" value="TreeGrafter"/>
</dbReference>
<dbReference type="InterPro" id="IPR014016">
    <property type="entry name" value="UvrD-like_ATP-bd"/>
</dbReference>
<sequence length="569" mass="65540">MDLDENRRKIIRSNSNILVIGGPGSGKTTIALLKCFDFIKEKKLNRGQQVLFLSFSRNAKARVIESASSFEEYVELKNKIVVQTFHGFFLDIVKDYGYLLGARKKISIIPPHDEAILRRGREENSPDWLSELENNFVEEGKIVFDLFAPKALSVLKRSRRILKLLSNRFPLVIVDEAQDTGSTQWEIVQCFSKYSQLLLLADLKQQIYDYRPDVSIERINEIREVLRPVEYNLEGDNFRSPNTEILQFALDMYERKDIKRTYNGVEIFGYRNQLGYKQRALKRALGQTFKTIKEATGESPKSVAILCTRNKGVKSVSKILNEAGISHKYQFDEIATNISSRLVACLLEPVMDEQQHLIFCLFIVREFYSSKGKSKDVDKVDRWINDVKEGKRIRGTFVSSLSRVISQIKLVRFSGNPAKDWRNIQSILVDSNNNNELIRIAKYSENLVAFNRGKKIMEGLTRAWDQMRGYIDARGVLQNALIETQISNTTPKENGINVMNMHQSKGKEFDSVIIYQNDYECSFELRDERNNQEKIRKLLFVGSTRAKQHLQIVIQFGANISMIQNLKTA</sequence>
<accession>A0A2A4G8N8</accession>
<evidence type="ECO:0000313" key="12">
    <source>
        <dbReference type="Proteomes" id="UP000219559"/>
    </source>
</evidence>
<comment type="caution">
    <text evidence="11">The sequence shown here is derived from an EMBL/GenBank/DDBJ whole genome shotgun (WGS) entry which is preliminary data.</text>
</comment>
<evidence type="ECO:0000256" key="6">
    <source>
        <dbReference type="ARBA" id="ARBA00034617"/>
    </source>
</evidence>
<dbReference type="GO" id="GO:0016887">
    <property type="term" value="F:ATP hydrolysis activity"/>
    <property type="evidence" value="ECO:0007669"/>
    <property type="project" value="RHEA"/>
</dbReference>
<keyword evidence="2 9" id="KW-0378">Hydrolase</keyword>
<dbReference type="PANTHER" id="PTHR11070:SF17">
    <property type="entry name" value="DNA HELICASE IV"/>
    <property type="match status" value="1"/>
</dbReference>
<name>A0A2A4G8N8_9FLAO</name>
<gene>
    <name evidence="11" type="ORF">B7P33_07460</name>
</gene>
<organism evidence="11 12">
    <name type="scientific">Sediminicola luteus</name>
    <dbReference type="NCBI Taxonomy" id="319238"/>
    <lineage>
        <taxon>Bacteria</taxon>
        <taxon>Pseudomonadati</taxon>
        <taxon>Bacteroidota</taxon>
        <taxon>Flavobacteriia</taxon>
        <taxon>Flavobacteriales</taxon>
        <taxon>Flavobacteriaceae</taxon>
        <taxon>Sediminicola</taxon>
    </lineage>
</organism>
<dbReference type="AlphaFoldDB" id="A0A2A4G8N8"/>
<keyword evidence="5" id="KW-0413">Isomerase</keyword>
<dbReference type="Gene3D" id="3.40.50.300">
    <property type="entry name" value="P-loop containing nucleotide triphosphate hydrolases"/>
    <property type="match status" value="2"/>
</dbReference>
<dbReference type="EC" id="5.6.2.4" evidence="7"/>
<comment type="catalytic activity">
    <reaction evidence="8">
        <text>ATP + H2O = ADP + phosphate + H(+)</text>
        <dbReference type="Rhea" id="RHEA:13065"/>
        <dbReference type="ChEBI" id="CHEBI:15377"/>
        <dbReference type="ChEBI" id="CHEBI:15378"/>
        <dbReference type="ChEBI" id="CHEBI:30616"/>
        <dbReference type="ChEBI" id="CHEBI:43474"/>
        <dbReference type="ChEBI" id="CHEBI:456216"/>
        <dbReference type="EC" id="5.6.2.4"/>
    </reaction>
</comment>
<dbReference type="GO" id="GO:0043138">
    <property type="term" value="F:3'-5' DNA helicase activity"/>
    <property type="evidence" value="ECO:0007669"/>
    <property type="project" value="UniProtKB-EC"/>
</dbReference>
<dbReference type="SMART" id="SM00382">
    <property type="entry name" value="AAA"/>
    <property type="match status" value="1"/>
</dbReference>
<dbReference type="GO" id="GO:0003677">
    <property type="term" value="F:DNA binding"/>
    <property type="evidence" value="ECO:0007669"/>
    <property type="project" value="InterPro"/>
</dbReference>
<proteinExistence type="predicted"/>
<evidence type="ECO:0000256" key="8">
    <source>
        <dbReference type="ARBA" id="ARBA00048988"/>
    </source>
</evidence>